<dbReference type="Gene3D" id="2.60.120.260">
    <property type="entry name" value="Galactose-binding domain-like"/>
    <property type="match status" value="1"/>
</dbReference>
<keyword evidence="8" id="KW-1185">Reference proteome</keyword>
<keyword evidence="3" id="KW-0326">Glycosidase</keyword>
<evidence type="ECO:0000259" key="4">
    <source>
        <dbReference type="Pfam" id="PF00703"/>
    </source>
</evidence>
<reference evidence="7 8" key="1">
    <citation type="journal article" date="2021" name="Sci. Rep.">
        <title>The distribution of antibiotic resistance genes in chicken gut microbiota commensals.</title>
        <authorList>
            <person name="Juricova H."/>
            <person name="Matiasovicova J."/>
            <person name="Kubasova T."/>
            <person name="Cejkova D."/>
            <person name="Rychlik I."/>
        </authorList>
    </citation>
    <scope>NUCLEOTIDE SEQUENCE [LARGE SCALE GENOMIC DNA]</scope>
    <source>
        <strain evidence="7 8">An537</strain>
    </source>
</reference>
<dbReference type="Pfam" id="PF00703">
    <property type="entry name" value="Glyco_hydro_2"/>
    <property type="match status" value="1"/>
</dbReference>
<dbReference type="SUPFAM" id="SSF51445">
    <property type="entry name" value="(Trans)glycosidases"/>
    <property type="match status" value="1"/>
</dbReference>
<organism evidence="7 8">
    <name type="scientific">Veillonella magna</name>
    <dbReference type="NCBI Taxonomy" id="464322"/>
    <lineage>
        <taxon>Bacteria</taxon>
        <taxon>Bacillati</taxon>
        <taxon>Bacillota</taxon>
        <taxon>Negativicutes</taxon>
        <taxon>Veillonellales</taxon>
        <taxon>Veillonellaceae</taxon>
        <taxon>Veillonella</taxon>
    </lineage>
</organism>
<protein>
    <recommendedName>
        <fullName evidence="9">Beta-galactosidase</fullName>
    </recommendedName>
</protein>
<accession>A0ABS2GI92</accession>
<dbReference type="InterPro" id="IPR006102">
    <property type="entry name" value="Ig-like_GH2"/>
</dbReference>
<name>A0ABS2GI92_9FIRM</name>
<dbReference type="InterPro" id="IPR036156">
    <property type="entry name" value="Beta-gal/glucu_dom_sf"/>
</dbReference>
<dbReference type="InterPro" id="IPR006104">
    <property type="entry name" value="Glyco_hydro_2_N"/>
</dbReference>
<dbReference type="EMBL" id="JACJLA010000011">
    <property type="protein sequence ID" value="MBM6913030.1"/>
    <property type="molecule type" value="Genomic_DNA"/>
</dbReference>
<evidence type="ECO:0000256" key="1">
    <source>
        <dbReference type="ARBA" id="ARBA00007401"/>
    </source>
</evidence>
<dbReference type="PANTHER" id="PTHR10066:SF67">
    <property type="entry name" value="BETA-GLUCURONIDASE"/>
    <property type="match status" value="1"/>
</dbReference>
<sequence length="555" mass="61130">MEKAEFLRPVANTYRRRIDLGGSWYFAFDGAKDRNYENGVPRRMTIPVPSAMQDCFVAPNERFFCGTMWYETMAFVPKAWLGDDVFLRFEGIGQRAVIYVNGIEAGRHEGAYTPAIVSITRQLRYGEENRIVVKVNNEMSMYSLPAGHTCSLPDGRKANVSDAPYEVPAGLFGAVSMYTVPTTRLVDVFIQTTELTPERAVIHYVAQVQGNCLVTVTLRDRDGRVVATGVGGNAKLTVENPHIWSIGSGYLYTMELEVSRLGKQHDMYSVRFGIRTVAVKGGKLLLNGEPVIIKGVHVKAGFSDSLTHSAPQAKQRLLQIAALGGNCVFSGGRPLPENVLSMADECGLMVIDEIPAVGLGLTSANNGDAHYARADMRSRALEAHKEAIRRLVHRDKNHTSVVCWSLMYKPTSLTNEDAAYFEGIFDQLLQSDWEGRPWVMTVGQMPTSISGTILEKCKLMIVASGEDVWGHAAVAVQDALYKTIMEWQTKAPDVGVVALLGKEDNCGAHLTWQTQSSLTDMYQSLLAMLGAMPNVRGALVYEDAFALGKEALKSW</sequence>
<feature type="domain" description="Glycosyl hydrolases family 2 sugar binding" evidence="6">
    <location>
        <begin position="20"/>
        <end position="137"/>
    </location>
</feature>
<dbReference type="Gene3D" id="3.20.20.80">
    <property type="entry name" value="Glycosidases"/>
    <property type="match status" value="1"/>
</dbReference>
<feature type="domain" description="Glycoside hydrolase family 2 immunoglobulin-like beta-sandwich" evidence="4">
    <location>
        <begin position="210"/>
        <end position="275"/>
    </location>
</feature>
<dbReference type="InterPro" id="IPR008979">
    <property type="entry name" value="Galactose-bd-like_sf"/>
</dbReference>
<dbReference type="Gene3D" id="2.60.40.10">
    <property type="entry name" value="Immunoglobulins"/>
    <property type="match status" value="1"/>
</dbReference>
<dbReference type="InterPro" id="IPR013783">
    <property type="entry name" value="Ig-like_fold"/>
</dbReference>
<evidence type="ECO:0000313" key="8">
    <source>
        <dbReference type="Proteomes" id="UP000707138"/>
    </source>
</evidence>
<evidence type="ECO:0000313" key="7">
    <source>
        <dbReference type="EMBL" id="MBM6913030.1"/>
    </source>
</evidence>
<evidence type="ECO:0000259" key="6">
    <source>
        <dbReference type="Pfam" id="PF02837"/>
    </source>
</evidence>
<dbReference type="SUPFAM" id="SSF49785">
    <property type="entry name" value="Galactose-binding domain-like"/>
    <property type="match status" value="1"/>
</dbReference>
<dbReference type="RefSeq" id="WP_205088021.1">
    <property type="nucleotide sequence ID" value="NZ_JACJLA010000011.1"/>
</dbReference>
<dbReference type="Pfam" id="PF02837">
    <property type="entry name" value="Glyco_hydro_2_N"/>
    <property type="match status" value="1"/>
</dbReference>
<dbReference type="InterPro" id="IPR017853">
    <property type="entry name" value="GH"/>
</dbReference>
<gene>
    <name evidence="7" type="ORF">H6A01_06820</name>
</gene>
<evidence type="ECO:0000256" key="3">
    <source>
        <dbReference type="ARBA" id="ARBA00023295"/>
    </source>
</evidence>
<keyword evidence="2" id="KW-0378">Hydrolase</keyword>
<comment type="similarity">
    <text evidence="1">Belongs to the glycosyl hydrolase 2 family.</text>
</comment>
<dbReference type="Pfam" id="PF02836">
    <property type="entry name" value="Glyco_hydro_2_C"/>
    <property type="match status" value="1"/>
</dbReference>
<feature type="domain" description="Glycoside hydrolase family 2 catalytic" evidence="5">
    <location>
        <begin position="277"/>
        <end position="410"/>
    </location>
</feature>
<proteinExistence type="inferred from homology"/>
<evidence type="ECO:0000259" key="5">
    <source>
        <dbReference type="Pfam" id="PF02836"/>
    </source>
</evidence>
<evidence type="ECO:0008006" key="9">
    <source>
        <dbReference type="Google" id="ProtNLM"/>
    </source>
</evidence>
<dbReference type="InterPro" id="IPR006103">
    <property type="entry name" value="Glyco_hydro_2_cat"/>
</dbReference>
<evidence type="ECO:0000256" key="2">
    <source>
        <dbReference type="ARBA" id="ARBA00022801"/>
    </source>
</evidence>
<comment type="caution">
    <text evidence="7">The sequence shown here is derived from an EMBL/GenBank/DDBJ whole genome shotgun (WGS) entry which is preliminary data.</text>
</comment>
<dbReference type="PANTHER" id="PTHR10066">
    <property type="entry name" value="BETA-GLUCURONIDASE"/>
    <property type="match status" value="1"/>
</dbReference>
<dbReference type="SUPFAM" id="SSF49303">
    <property type="entry name" value="beta-Galactosidase/glucuronidase domain"/>
    <property type="match status" value="1"/>
</dbReference>
<dbReference type="Proteomes" id="UP000707138">
    <property type="component" value="Unassembled WGS sequence"/>
</dbReference>